<dbReference type="EMBL" id="JANPWB010000009">
    <property type="protein sequence ID" value="KAJ1154357.1"/>
    <property type="molecule type" value="Genomic_DNA"/>
</dbReference>
<dbReference type="InterPro" id="IPR001314">
    <property type="entry name" value="Peptidase_S1A"/>
</dbReference>
<feature type="non-terminal residue" evidence="6">
    <location>
        <position position="139"/>
    </location>
</feature>
<dbReference type="InterPro" id="IPR009003">
    <property type="entry name" value="Peptidase_S1_PA"/>
</dbReference>
<dbReference type="Proteomes" id="UP001066276">
    <property type="component" value="Chromosome 5"/>
</dbReference>
<keyword evidence="4" id="KW-1015">Disulfide bond</keyword>
<sequence>CGIQKYFHPRNIQKEDALPEVFPWKVAVLSNEDFFCGGALVSEYWVVTAAHCFKEGTMNNIRIKVGEMKSNGSTNKIYHIKHVIIYKGFNKDNNTNDIALLMTWQSIAFNDFVQPACYPDDPRIDIKSLKNCWIPTWAL</sequence>
<organism evidence="6 7">
    <name type="scientific">Pleurodeles waltl</name>
    <name type="common">Iberian ribbed newt</name>
    <dbReference type="NCBI Taxonomy" id="8319"/>
    <lineage>
        <taxon>Eukaryota</taxon>
        <taxon>Metazoa</taxon>
        <taxon>Chordata</taxon>
        <taxon>Craniata</taxon>
        <taxon>Vertebrata</taxon>
        <taxon>Euteleostomi</taxon>
        <taxon>Amphibia</taxon>
        <taxon>Batrachia</taxon>
        <taxon>Caudata</taxon>
        <taxon>Salamandroidea</taxon>
        <taxon>Salamandridae</taxon>
        <taxon>Pleurodelinae</taxon>
        <taxon>Pleurodeles</taxon>
    </lineage>
</organism>
<evidence type="ECO:0000313" key="6">
    <source>
        <dbReference type="EMBL" id="KAJ1154357.1"/>
    </source>
</evidence>
<name>A0AAV7RRE8_PLEWA</name>
<dbReference type="PRINTS" id="PR00722">
    <property type="entry name" value="CHYMOTRYPSIN"/>
</dbReference>
<keyword evidence="7" id="KW-1185">Reference proteome</keyword>
<dbReference type="InterPro" id="IPR043504">
    <property type="entry name" value="Peptidase_S1_PA_chymotrypsin"/>
</dbReference>
<dbReference type="AlphaFoldDB" id="A0AAV7RRE8"/>
<dbReference type="Gene3D" id="2.40.10.10">
    <property type="entry name" value="Trypsin-like serine proteases"/>
    <property type="match status" value="1"/>
</dbReference>
<dbReference type="SUPFAM" id="SSF50494">
    <property type="entry name" value="Trypsin-like serine proteases"/>
    <property type="match status" value="1"/>
</dbReference>
<accession>A0AAV7RRE8</accession>
<dbReference type="GO" id="GO:0004252">
    <property type="term" value="F:serine-type endopeptidase activity"/>
    <property type="evidence" value="ECO:0007669"/>
    <property type="project" value="InterPro"/>
</dbReference>
<comment type="caution">
    <text evidence="6">The sequence shown here is derived from an EMBL/GenBank/DDBJ whole genome shotgun (WGS) entry which is preliminary data.</text>
</comment>
<evidence type="ECO:0000313" key="7">
    <source>
        <dbReference type="Proteomes" id="UP001066276"/>
    </source>
</evidence>
<reference evidence="6" key="1">
    <citation type="journal article" date="2022" name="bioRxiv">
        <title>Sequencing and chromosome-scale assembly of the giantPleurodeles waltlgenome.</title>
        <authorList>
            <person name="Brown T."/>
            <person name="Elewa A."/>
            <person name="Iarovenko S."/>
            <person name="Subramanian E."/>
            <person name="Araus A.J."/>
            <person name="Petzold A."/>
            <person name="Susuki M."/>
            <person name="Suzuki K.-i.T."/>
            <person name="Hayashi T."/>
            <person name="Toyoda A."/>
            <person name="Oliveira C."/>
            <person name="Osipova E."/>
            <person name="Leigh N.D."/>
            <person name="Simon A."/>
            <person name="Yun M.H."/>
        </authorList>
    </citation>
    <scope>NUCLEOTIDE SEQUENCE</scope>
    <source>
        <strain evidence="6">20211129_DDA</strain>
        <tissue evidence="6">Liver</tissue>
    </source>
</reference>
<evidence type="ECO:0000256" key="1">
    <source>
        <dbReference type="ARBA" id="ARBA00022670"/>
    </source>
</evidence>
<dbReference type="GO" id="GO:0006508">
    <property type="term" value="P:proteolysis"/>
    <property type="evidence" value="ECO:0007669"/>
    <property type="project" value="UniProtKB-KW"/>
</dbReference>
<evidence type="ECO:0000256" key="2">
    <source>
        <dbReference type="ARBA" id="ARBA00022801"/>
    </source>
</evidence>
<dbReference type="PROSITE" id="PS00134">
    <property type="entry name" value="TRYPSIN_HIS"/>
    <property type="match status" value="1"/>
</dbReference>
<dbReference type="FunFam" id="2.40.10.10:FF:000068">
    <property type="entry name" value="transmembrane protease serine 2"/>
    <property type="match status" value="1"/>
</dbReference>
<dbReference type="InterPro" id="IPR018114">
    <property type="entry name" value="TRYPSIN_HIS"/>
</dbReference>
<dbReference type="PANTHER" id="PTHR24252:SF8">
    <property type="entry name" value="ACROSIN"/>
    <property type="match status" value="1"/>
</dbReference>
<keyword evidence="3" id="KW-0720">Serine protease</keyword>
<proteinExistence type="predicted"/>
<evidence type="ECO:0000256" key="3">
    <source>
        <dbReference type="ARBA" id="ARBA00022825"/>
    </source>
</evidence>
<dbReference type="PROSITE" id="PS50240">
    <property type="entry name" value="TRYPSIN_DOM"/>
    <property type="match status" value="1"/>
</dbReference>
<gene>
    <name evidence="6" type="ORF">NDU88_007109</name>
</gene>
<keyword evidence="2" id="KW-0378">Hydrolase</keyword>
<protein>
    <recommendedName>
        <fullName evidence="5">Peptidase S1 domain-containing protein</fullName>
    </recommendedName>
</protein>
<feature type="domain" description="Peptidase S1" evidence="5">
    <location>
        <begin position="1"/>
        <end position="139"/>
    </location>
</feature>
<evidence type="ECO:0000259" key="5">
    <source>
        <dbReference type="PROSITE" id="PS50240"/>
    </source>
</evidence>
<feature type="non-terminal residue" evidence="6">
    <location>
        <position position="1"/>
    </location>
</feature>
<keyword evidence="1" id="KW-0645">Protease</keyword>
<dbReference type="Pfam" id="PF00089">
    <property type="entry name" value="Trypsin"/>
    <property type="match status" value="1"/>
</dbReference>
<evidence type="ECO:0000256" key="4">
    <source>
        <dbReference type="ARBA" id="ARBA00023157"/>
    </source>
</evidence>
<dbReference type="PANTHER" id="PTHR24252">
    <property type="entry name" value="ACROSIN-RELATED"/>
    <property type="match status" value="1"/>
</dbReference>
<dbReference type="InterPro" id="IPR001254">
    <property type="entry name" value="Trypsin_dom"/>
</dbReference>
<dbReference type="SMART" id="SM00020">
    <property type="entry name" value="Tryp_SPc"/>
    <property type="match status" value="1"/>
</dbReference>